<dbReference type="EMBL" id="DS566012">
    <property type="status" value="NOT_ANNOTATED_CDS"/>
    <property type="molecule type" value="Genomic_DNA"/>
</dbReference>
<dbReference type="AlphaFoldDB" id="H3GIQ3"/>
<dbReference type="HOGENOM" id="CLU_062342_0_0_1"/>
<dbReference type="SUPFAM" id="SSF51197">
    <property type="entry name" value="Clavaminate synthase-like"/>
    <property type="match status" value="1"/>
</dbReference>
<proteinExistence type="predicted"/>
<evidence type="ECO:0000256" key="1">
    <source>
        <dbReference type="ARBA" id="ARBA00001962"/>
    </source>
</evidence>
<organism evidence="3 4">
    <name type="scientific">Phytophthora ramorum</name>
    <name type="common">Sudden oak death agent</name>
    <dbReference type="NCBI Taxonomy" id="164328"/>
    <lineage>
        <taxon>Eukaryota</taxon>
        <taxon>Sar</taxon>
        <taxon>Stramenopiles</taxon>
        <taxon>Oomycota</taxon>
        <taxon>Peronosporomycetes</taxon>
        <taxon>Peronosporales</taxon>
        <taxon>Peronosporaceae</taxon>
        <taxon>Phytophthora</taxon>
    </lineage>
</organism>
<reference evidence="4" key="1">
    <citation type="journal article" date="2006" name="Science">
        <title>Phytophthora genome sequences uncover evolutionary origins and mechanisms of pathogenesis.</title>
        <authorList>
            <person name="Tyler B.M."/>
            <person name="Tripathy S."/>
            <person name="Zhang X."/>
            <person name="Dehal P."/>
            <person name="Jiang R.H."/>
            <person name="Aerts A."/>
            <person name="Arredondo F.D."/>
            <person name="Baxter L."/>
            <person name="Bensasson D."/>
            <person name="Beynon J.L."/>
            <person name="Chapman J."/>
            <person name="Damasceno C.M."/>
            <person name="Dorrance A.E."/>
            <person name="Dou D."/>
            <person name="Dickerman A.W."/>
            <person name="Dubchak I.L."/>
            <person name="Garbelotto M."/>
            <person name="Gijzen M."/>
            <person name="Gordon S.G."/>
            <person name="Govers F."/>
            <person name="Grunwald N.J."/>
            <person name="Huang W."/>
            <person name="Ivors K.L."/>
            <person name="Jones R.W."/>
            <person name="Kamoun S."/>
            <person name="Krampis K."/>
            <person name="Lamour K.H."/>
            <person name="Lee M.K."/>
            <person name="McDonald W.H."/>
            <person name="Medina M."/>
            <person name="Meijer H.J."/>
            <person name="Nordberg E.K."/>
            <person name="Maclean D.J."/>
            <person name="Ospina-Giraldo M.D."/>
            <person name="Morris P.F."/>
            <person name="Phuntumart V."/>
            <person name="Putnam N.H."/>
            <person name="Rash S."/>
            <person name="Rose J.K."/>
            <person name="Sakihama Y."/>
            <person name="Salamov A.A."/>
            <person name="Savidor A."/>
            <person name="Scheuring C.F."/>
            <person name="Smith B.M."/>
            <person name="Sobral B.W."/>
            <person name="Terry A."/>
            <person name="Torto-Alalibo T.A."/>
            <person name="Win J."/>
            <person name="Xu Z."/>
            <person name="Zhang H."/>
            <person name="Grigoriev I.V."/>
            <person name="Rokhsar D.S."/>
            <person name="Boore J.L."/>
        </authorList>
    </citation>
    <scope>NUCLEOTIDE SEQUENCE [LARGE SCALE GENOMIC DNA]</scope>
    <source>
        <strain evidence="4">Pr102</strain>
    </source>
</reference>
<evidence type="ECO:0000313" key="4">
    <source>
        <dbReference type="Proteomes" id="UP000005238"/>
    </source>
</evidence>
<dbReference type="InterPro" id="IPR008775">
    <property type="entry name" value="Phytyl_CoA_dOase-like"/>
</dbReference>
<accession>H3GIQ3</accession>
<protein>
    <recommendedName>
        <fullName evidence="5">Phytanoyl-CoA dioxygenase</fullName>
    </recommendedName>
</protein>
<dbReference type="Pfam" id="PF05721">
    <property type="entry name" value="PhyH"/>
    <property type="match status" value="1"/>
</dbReference>
<keyword evidence="4" id="KW-1185">Reference proteome</keyword>
<feature type="region of interest" description="Disordered" evidence="2">
    <location>
        <begin position="1"/>
        <end position="20"/>
    </location>
</feature>
<dbReference type="OMA" id="AMCVHRD"/>
<dbReference type="Proteomes" id="UP000005238">
    <property type="component" value="Unassembled WGS sequence"/>
</dbReference>
<evidence type="ECO:0000313" key="3">
    <source>
        <dbReference type="EnsemblProtists" id="Phyra75957"/>
    </source>
</evidence>
<dbReference type="eggNOG" id="ENOG502S0IH">
    <property type="taxonomic scope" value="Eukaryota"/>
</dbReference>
<dbReference type="EnsemblProtists" id="Phyra75957">
    <property type="protein sequence ID" value="Phyra75957"/>
    <property type="gene ID" value="Phyra75957"/>
</dbReference>
<name>H3GIQ3_PHYRM</name>
<dbReference type="Gene3D" id="2.60.120.620">
    <property type="entry name" value="q2cbj1_9rhob like domain"/>
    <property type="match status" value="1"/>
</dbReference>
<dbReference type="InParanoid" id="H3GIQ3"/>
<sequence>MTTKRTRSSSPSPPPSSSGSSFLNAFATHGWISVQNVLSPSELERLQAECSALYTRQSAEAIAEQGCVLDVMAQCPMRDSDTARVESSRYLETRAKQLKSVDNDQQVFSSLLFEKLPAIAGQLMADCTESEGVFFFNEHYVVKPPKSHVEFRWHRDDDEQLAMCVDRETIRPYVSAWCALDDVSSANGALQFVSLDESGDLGEETVEKLQLRACAPVPAKAGDVLFFLSNVWHCSSSNESDAPRRAFYAQYSSEKITARPKEVTPLSFAIPCNSKRSGSLAGMATACDSDYKSSKKIKHSDL</sequence>
<reference evidence="3" key="2">
    <citation type="submission" date="2015-06" db="UniProtKB">
        <authorList>
            <consortium name="EnsemblProtists"/>
        </authorList>
    </citation>
    <scope>IDENTIFICATION</scope>
    <source>
        <strain evidence="3">Pr102</strain>
    </source>
</reference>
<comment type="cofactor">
    <cofactor evidence="1">
        <name>Fe cation</name>
        <dbReference type="ChEBI" id="CHEBI:24875"/>
    </cofactor>
</comment>
<dbReference type="VEuPathDB" id="FungiDB:KRP22_1840"/>
<dbReference type="PANTHER" id="PTHR20883">
    <property type="entry name" value="PHYTANOYL-COA DIOXYGENASE DOMAIN CONTAINING 1"/>
    <property type="match status" value="1"/>
</dbReference>
<dbReference type="PANTHER" id="PTHR20883:SF46">
    <property type="entry name" value="PHYTANOYL-COA HYDROXYLASE"/>
    <property type="match status" value="1"/>
</dbReference>
<evidence type="ECO:0000256" key="2">
    <source>
        <dbReference type="SAM" id="MobiDB-lite"/>
    </source>
</evidence>
<dbReference type="VEuPathDB" id="FungiDB:KRP23_9303"/>
<evidence type="ECO:0008006" key="5">
    <source>
        <dbReference type="Google" id="ProtNLM"/>
    </source>
</evidence>